<dbReference type="PANTHER" id="PTHR45138">
    <property type="entry name" value="REGULATORY COMPONENTS OF SENSORY TRANSDUCTION SYSTEM"/>
    <property type="match status" value="1"/>
</dbReference>
<dbReference type="SUPFAM" id="SSF55073">
    <property type="entry name" value="Nucleotide cyclase"/>
    <property type="match status" value="1"/>
</dbReference>
<organism evidence="4 5">
    <name type="scientific">Devosia nanyangense</name>
    <dbReference type="NCBI Taxonomy" id="1228055"/>
    <lineage>
        <taxon>Bacteria</taxon>
        <taxon>Pseudomonadati</taxon>
        <taxon>Pseudomonadota</taxon>
        <taxon>Alphaproteobacteria</taxon>
        <taxon>Hyphomicrobiales</taxon>
        <taxon>Devosiaceae</taxon>
        <taxon>Devosia</taxon>
    </lineage>
</organism>
<accession>A0A933NWQ2</accession>
<dbReference type="SMART" id="SM00065">
    <property type="entry name" value="GAF"/>
    <property type="match status" value="1"/>
</dbReference>
<dbReference type="PROSITE" id="PS50887">
    <property type="entry name" value="GGDEF"/>
    <property type="match status" value="1"/>
</dbReference>
<dbReference type="Pfam" id="PF00990">
    <property type="entry name" value="GGDEF"/>
    <property type="match status" value="1"/>
</dbReference>
<evidence type="ECO:0000259" key="3">
    <source>
        <dbReference type="PROSITE" id="PS50887"/>
    </source>
</evidence>
<dbReference type="Gene3D" id="3.30.70.270">
    <property type="match status" value="1"/>
</dbReference>
<dbReference type="EC" id="2.7.7.65" evidence="1"/>
<dbReference type="InterPro" id="IPR050469">
    <property type="entry name" value="Diguanylate_Cyclase"/>
</dbReference>
<dbReference type="SMART" id="SM00267">
    <property type="entry name" value="GGDEF"/>
    <property type="match status" value="1"/>
</dbReference>
<dbReference type="Gene3D" id="3.30.450.40">
    <property type="match status" value="1"/>
</dbReference>
<protein>
    <recommendedName>
        <fullName evidence="1">diguanylate cyclase</fullName>
        <ecNumber evidence="1">2.7.7.65</ecNumber>
    </recommendedName>
</protein>
<evidence type="ECO:0000256" key="2">
    <source>
        <dbReference type="ARBA" id="ARBA00034247"/>
    </source>
</evidence>
<reference evidence="4" key="1">
    <citation type="submission" date="2020-07" db="EMBL/GenBank/DDBJ databases">
        <title>Huge and variable diversity of episymbiotic CPR bacteria and DPANN archaea in groundwater ecosystems.</title>
        <authorList>
            <person name="He C.Y."/>
            <person name="Keren R."/>
            <person name="Whittaker M."/>
            <person name="Farag I.F."/>
            <person name="Doudna J."/>
            <person name="Cate J.H.D."/>
            <person name="Banfield J.F."/>
        </authorList>
    </citation>
    <scope>NUCLEOTIDE SEQUENCE</scope>
    <source>
        <strain evidence="4">NC_groundwater_1586_Pr3_B-0.1um_66_15</strain>
    </source>
</reference>
<dbReference type="InterPro" id="IPR029016">
    <property type="entry name" value="GAF-like_dom_sf"/>
</dbReference>
<gene>
    <name evidence="4" type="ORF">HY834_01625</name>
</gene>
<dbReference type="NCBIfam" id="TIGR00254">
    <property type="entry name" value="GGDEF"/>
    <property type="match status" value="1"/>
</dbReference>
<dbReference type="Proteomes" id="UP000782610">
    <property type="component" value="Unassembled WGS sequence"/>
</dbReference>
<dbReference type="AlphaFoldDB" id="A0A933NWQ2"/>
<name>A0A933NWQ2_9HYPH</name>
<dbReference type="FunFam" id="3.30.70.270:FF:000001">
    <property type="entry name" value="Diguanylate cyclase domain protein"/>
    <property type="match status" value="1"/>
</dbReference>
<evidence type="ECO:0000313" key="4">
    <source>
        <dbReference type="EMBL" id="MBI4920420.1"/>
    </source>
</evidence>
<dbReference type="InterPro" id="IPR000160">
    <property type="entry name" value="GGDEF_dom"/>
</dbReference>
<dbReference type="EMBL" id="JACRAF010000005">
    <property type="protein sequence ID" value="MBI4920420.1"/>
    <property type="molecule type" value="Genomic_DNA"/>
</dbReference>
<feature type="domain" description="GGDEF" evidence="3">
    <location>
        <begin position="192"/>
        <end position="325"/>
    </location>
</feature>
<evidence type="ECO:0000256" key="1">
    <source>
        <dbReference type="ARBA" id="ARBA00012528"/>
    </source>
</evidence>
<dbReference type="CDD" id="cd01949">
    <property type="entry name" value="GGDEF"/>
    <property type="match status" value="1"/>
</dbReference>
<dbReference type="SUPFAM" id="SSF55781">
    <property type="entry name" value="GAF domain-like"/>
    <property type="match status" value="1"/>
</dbReference>
<evidence type="ECO:0000313" key="5">
    <source>
        <dbReference type="Proteomes" id="UP000782610"/>
    </source>
</evidence>
<proteinExistence type="predicted"/>
<comment type="caution">
    <text evidence="4">The sequence shown here is derived from an EMBL/GenBank/DDBJ whole genome shotgun (WGS) entry which is preliminary data.</text>
</comment>
<comment type="catalytic activity">
    <reaction evidence="2">
        <text>2 GTP = 3',3'-c-di-GMP + 2 diphosphate</text>
        <dbReference type="Rhea" id="RHEA:24898"/>
        <dbReference type="ChEBI" id="CHEBI:33019"/>
        <dbReference type="ChEBI" id="CHEBI:37565"/>
        <dbReference type="ChEBI" id="CHEBI:58805"/>
        <dbReference type="EC" id="2.7.7.65"/>
    </reaction>
</comment>
<dbReference type="InterPro" id="IPR029787">
    <property type="entry name" value="Nucleotide_cyclase"/>
</dbReference>
<dbReference type="PANTHER" id="PTHR45138:SF9">
    <property type="entry name" value="DIGUANYLATE CYCLASE DGCM-RELATED"/>
    <property type="match status" value="1"/>
</dbReference>
<dbReference type="InterPro" id="IPR043128">
    <property type="entry name" value="Rev_trsase/Diguanyl_cyclase"/>
</dbReference>
<sequence length="343" mass="38069">MDEKLKDEDARLAALRRYDILDTGEEEQFQRIVALTQTILGVPMAAVTLIDEDRQWYKAERGIDRDSIPRDVAFCAHAIMQNEPLNVADATIDGRFADNPLVSGAPHIRSYLGVPLRTPDGYNVGTLCAFDVVPRQFDARQSEIMVKLAEIVVEQLELRQIAKQDSMTGALTRRGFIAEVEREFLRAGRYDRPSVLVVIDVDHFRDINDRLGHPAGDAVLVSIANASMATMRKSDVFGRIGGDKFGLLLPETDAEEALQAADRIRRMVESTIVEAPNSPVRATVSLGIAPIPAQSESVATWFSEADIALYEAKQFGRNRVVAGKPRRPVMLATDRAHQLSRPH</sequence>
<dbReference type="InterPro" id="IPR003018">
    <property type="entry name" value="GAF"/>
</dbReference>
<dbReference type="Pfam" id="PF01590">
    <property type="entry name" value="GAF"/>
    <property type="match status" value="1"/>
</dbReference>
<dbReference type="GO" id="GO:0052621">
    <property type="term" value="F:diguanylate cyclase activity"/>
    <property type="evidence" value="ECO:0007669"/>
    <property type="project" value="UniProtKB-EC"/>
</dbReference>